<evidence type="ECO:0000256" key="1">
    <source>
        <dbReference type="ARBA" id="ARBA00009986"/>
    </source>
</evidence>
<dbReference type="FunFam" id="3.40.309.10:FF:000012">
    <property type="entry name" value="Betaine aldehyde dehydrogenase"/>
    <property type="match status" value="1"/>
</dbReference>
<keyword evidence="2 4" id="KW-0560">Oxidoreductase</keyword>
<gene>
    <name evidence="6" type="ORF">SAMN06265360_10327</name>
</gene>
<evidence type="ECO:0000259" key="5">
    <source>
        <dbReference type="Pfam" id="PF00171"/>
    </source>
</evidence>
<dbReference type="Pfam" id="PF00171">
    <property type="entry name" value="Aldedh"/>
    <property type="match status" value="1"/>
</dbReference>
<feature type="active site" evidence="3">
    <location>
        <position position="264"/>
    </location>
</feature>
<dbReference type="Proteomes" id="UP000198348">
    <property type="component" value="Unassembled WGS sequence"/>
</dbReference>
<dbReference type="InterPro" id="IPR016163">
    <property type="entry name" value="Ald_DH_C"/>
</dbReference>
<dbReference type="GO" id="GO:0016620">
    <property type="term" value="F:oxidoreductase activity, acting on the aldehyde or oxo group of donors, NAD or NADP as acceptor"/>
    <property type="evidence" value="ECO:0007669"/>
    <property type="project" value="InterPro"/>
</dbReference>
<dbReference type="Gene3D" id="3.40.309.10">
    <property type="entry name" value="Aldehyde Dehydrogenase, Chain A, domain 2"/>
    <property type="match status" value="1"/>
</dbReference>
<dbReference type="PROSITE" id="PS00070">
    <property type="entry name" value="ALDEHYDE_DEHYDR_CYS"/>
    <property type="match status" value="1"/>
</dbReference>
<sequence>MVSEDLARRHGSQDIARYRMFIGGRWVESCSGERFGSVNPYTGRTWASAPVADEADIHLAVTSAREALEHGPWGRTTATDRARAMRRLAELIGEHAERLAVAESTDNGKLLREMSGQLAALPDWYHYFAGAADKLHGHTIPCDNPNFFVYTRREPIGVVGAIVPWNSPLLLLAWKLAPALAAGCTVVAKPAEQAPVSTLAFAEVIEQAGIPPGVFNVVTGYGRPAGAELARHPGVDKIAFTGSTETGRSVMTGAAEHVAPVSLELGGKSPNLVFDDAELDAATNGVVAGIFAAGGQTCMAGSRLLVQESVYDELVDRLVARAGSITLGDPLDPGTEMGPLAFQEQRDKVERYIAEGRRQGARLVCGGDAPDDPGLRDGLFVRPTIFTEVSPSMTIARDEIFGPVLSVIRAGTEEEMVRVANDTDYGLAAAVWTQDVRRAHRVADALHAGTVWINAYRSVSVTTPFGGYKLSGIGSENGQDALHDYTRTKAVWIEMSGRTRDPFTLG</sequence>
<evidence type="ECO:0000256" key="2">
    <source>
        <dbReference type="ARBA" id="ARBA00023002"/>
    </source>
</evidence>
<dbReference type="EMBL" id="FZNW01000003">
    <property type="protein sequence ID" value="SNR34885.1"/>
    <property type="molecule type" value="Genomic_DNA"/>
</dbReference>
<evidence type="ECO:0000256" key="4">
    <source>
        <dbReference type="RuleBase" id="RU003345"/>
    </source>
</evidence>
<organism evidence="6 7">
    <name type="scientific">Haloechinothrix alba</name>
    <dbReference type="NCBI Taxonomy" id="664784"/>
    <lineage>
        <taxon>Bacteria</taxon>
        <taxon>Bacillati</taxon>
        <taxon>Actinomycetota</taxon>
        <taxon>Actinomycetes</taxon>
        <taxon>Pseudonocardiales</taxon>
        <taxon>Pseudonocardiaceae</taxon>
        <taxon>Haloechinothrix</taxon>
    </lineage>
</organism>
<evidence type="ECO:0000313" key="7">
    <source>
        <dbReference type="Proteomes" id="UP000198348"/>
    </source>
</evidence>
<protein>
    <submittedName>
        <fullName evidence="6">Aldehyde dehydrogenase (NAD+)</fullName>
    </submittedName>
</protein>
<proteinExistence type="inferred from homology"/>
<dbReference type="CDD" id="cd07114">
    <property type="entry name" value="ALDH_DhaS"/>
    <property type="match status" value="1"/>
</dbReference>
<dbReference type="InterPro" id="IPR015590">
    <property type="entry name" value="Aldehyde_DH_dom"/>
</dbReference>
<dbReference type="InterPro" id="IPR016160">
    <property type="entry name" value="Ald_DH_CS_CYS"/>
</dbReference>
<evidence type="ECO:0000256" key="3">
    <source>
        <dbReference type="PROSITE-ProRule" id="PRU10007"/>
    </source>
</evidence>
<dbReference type="AlphaFoldDB" id="A0A238VKJ7"/>
<dbReference type="Gene3D" id="3.40.605.10">
    <property type="entry name" value="Aldehyde Dehydrogenase, Chain A, domain 1"/>
    <property type="match status" value="1"/>
</dbReference>
<evidence type="ECO:0000313" key="6">
    <source>
        <dbReference type="EMBL" id="SNR34885.1"/>
    </source>
</evidence>
<reference evidence="6 7" key="1">
    <citation type="submission" date="2017-06" db="EMBL/GenBank/DDBJ databases">
        <authorList>
            <person name="Kim H.J."/>
            <person name="Triplett B.A."/>
        </authorList>
    </citation>
    <scope>NUCLEOTIDE SEQUENCE [LARGE SCALE GENOMIC DNA]</scope>
    <source>
        <strain evidence="6 7">DSM 45207</strain>
    </source>
</reference>
<keyword evidence="7" id="KW-1185">Reference proteome</keyword>
<feature type="domain" description="Aldehyde dehydrogenase" evidence="5">
    <location>
        <begin position="26"/>
        <end position="491"/>
    </location>
</feature>
<dbReference type="SUPFAM" id="SSF53720">
    <property type="entry name" value="ALDH-like"/>
    <property type="match status" value="1"/>
</dbReference>
<dbReference type="PROSITE" id="PS00687">
    <property type="entry name" value="ALDEHYDE_DEHYDR_GLU"/>
    <property type="match status" value="1"/>
</dbReference>
<accession>A0A238VKJ7</accession>
<dbReference type="InterPro" id="IPR016162">
    <property type="entry name" value="Ald_DH_N"/>
</dbReference>
<dbReference type="InterPro" id="IPR029510">
    <property type="entry name" value="Ald_DH_CS_GLU"/>
</dbReference>
<name>A0A238VKJ7_9PSEU</name>
<dbReference type="PANTHER" id="PTHR11699">
    <property type="entry name" value="ALDEHYDE DEHYDROGENASE-RELATED"/>
    <property type="match status" value="1"/>
</dbReference>
<comment type="similarity">
    <text evidence="1 4">Belongs to the aldehyde dehydrogenase family.</text>
</comment>
<dbReference type="InterPro" id="IPR016161">
    <property type="entry name" value="Ald_DH/histidinol_DH"/>
</dbReference>
<dbReference type="FunFam" id="3.40.605.10:FF:000007">
    <property type="entry name" value="NAD/NADP-dependent betaine aldehyde dehydrogenase"/>
    <property type="match status" value="1"/>
</dbReference>